<reference evidence="14 15" key="1">
    <citation type="submission" date="2020-06" db="EMBL/GenBank/DDBJ databases">
        <title>Genome mining for natural products.</title>
        <authorList>
            <person name="Zhang B."/>
            <person name="Shi J."/>
            <person name="Ge H."/>
        </authorList>
    </citation>
    <scope>NUCLEOTIDE SEQUENCE [LARGE SCALE GENOMIC DNA]</scope>
    <source>
        <strain evidence="14 15">NA00687</strain>
    </source>
</reference>
<evidence type="ECO:0000256" key="4">
    <source>
        <dbReference type="ARBA" id="ARBA00012591"/>
    </source>
</evidence>
<dbReference type="SUPFAM" id="SSF53756">
    <property type="entry name" value="UDP-Glycosyltransferase/glycogen phosphorylase"/>
    <property type="match status" value="1"/>
</dbReference>
<dbReference type="InterPro" id="IPR024517">
    <property type="entry name" value="Glycogen_phosphorylase_DUF3417"/>
</dbReference>
<dbReference type="PANTHER" id="PTHR42655:SF1">
    <property type="entry name" value="GLYCOGEN PHOSPHORYLASE"/>
    <property type="match status" value="1"/>
</dbReference>
<dbReference type="PANTHER" id="PTHR42655">
    <property type="entry name" value="GLYCOGEN PHOSPHORYLASE"/>
    <property type="match status" value="1"/>
</dbReference>
<feature type="region of interest" description="Disordered" evidence="12">
    <location>
        <begin position="100"/>
        <end position="123"/>
    </location>
</feature>
<feature type="domain" description="DUF3417" evidence="13">
    <location>
        <begin position="13"/>
        <end position="142"/>
    </location>
</feature>
<comment type="similarity">
    <text evidence="3">Belongs to the glycogen phosphorylase family.</text>
</comment>
<dbReference type="InterPro" id="IPR035090">
    <property type="entry name" value="Pyridoxal_P_attach_site"/>
</dbReference>
<dbReference type="AlphaFoldDB" id="A0A7H8NDJ9"/>
<feature type="region of interest" description="Disordered" evidence="12">
    <location>
        <begin position="777"/>
        <end position="810"/>
    </location>
</feature>
<dbReference type="EMBL" id="CP054929">
    <property type="protein sequence ID" value="QKW52515.1"/>
    <property type="molecule type" value="Genomic_DNA"/>
</dbReference>
<dbReference type="EC" id="2.4.1.1" evidence="4"/>
<accession>A0A7H8NDJ9</accession>
<proteinExistence type="inferred from homology"/>
<organism evidence="14 15">
    <name type="scientific">Streptomyces buecherae</name>
    <dbReference type="NCBI Taxonomy" id="2763006"/>
    <lineage>
        <taxon>Bacteria</taxon>
        <taxon>Bacillati</taxon>
        <taxon>Actinomycetota</taxon>
        <taxon>Actinomycetes</taxon>
        <taxon>Kitasatosporales</taxon>
        <taxon>Streptomycetaceae</taxon>
        <taxon>Streptomyces</taxon>
    </lineage>
</organism>
<dbReference type="GO" id="GO:0030170">
    <property type="term" value="F:pyridoxal phosphate binding"/>
    <property type="evidence" value="ECO:0007669"/>
    <property type="project" value="InterPro"/>
</dbReference>
<evidence type="ECO:0000313" key="14">
    <source>
        <dbReference type="EMBL" id="QKW52515.1"/>
    </source>
</evidence>
<dbReference type="Pfam" id="PF00343">
    <property type="entry name" value="Phosphorylase"/>
    <property type="match status" value="1"/>
</dbReference>
<dbReference type="PIRSF" id="PIRSF000460">
    <property type="entry name" value="Pprylas_GlgP"/>
    <property type="match status" value="1"/>
</dbReference>
<dbReference type="InterPro" id="IPR052182">
    <property type="entry name" value="Glycogen/Maltodextrin_Phosph"/>
</dbReference>
<dbReference type="GO" id="GO:0008184">
    <property type="term" value="F:glycogen phosphorylase activity"/>
    <property type="evidence" value="ECO:0007669"/>
    <property type="project" value="InterPro"/>
</dbReference>
<evidence type="ECO:0000313" key="15">
    <source>
        <dbReference type="Proteomes" id="UP000509303"/>
    </source>
</evidence>
<keyword evidence="6" id="KW-0328">Glycosyltransferase</keyword>
<dbReference type="RefSeq" id="WP_176164228.1">
    <property type="nucleotide sequence ID" value="NZ_CP054929.1"/>
</dbReference>
<dbReference type="Proteomes" id="UP000509303">
    <property type="component" value="Chromosome"/>
</dbReference>
<evidence type="ECO:0000256" key="8">
    <source>
        <dbReference type="ARBA" id="ARBA00022898"/>
    </source>
</evidence>
<keyword evidence="15" id="KW-1185">Reference proteome</keyword>
<feature type="modified residue" description="N6-(pyridoxal phosphate)lysine" evidence="11">
    <location>
        <position position="632"/>
    </location>
</feature>
<evidence type="ECO:0000256" key="7">
    <source>
        <dbReference type="ARBA" id="ARBA00022679"/>
    </source>
</evidence>
<dbReference type="InterPro" id="IPR000811">
    <property type="entry name" value="Glyco_trans_35"/>
</dbReference>
<evidence type="ECO:0000256" key="6">
    <source>
        <dbReference type="ARBA" id="ARBA00022676"/>
    </source>
</evidence>
<evidence type="ECO:0000256" key="5">
    <source>
        <dbReference type="ARBA" id="ARBA00022533"/>
    </source>
</evidence>
<comment type="catalytic activity">
    <reaction evidence="1">
        <text>[(1-&gt;4)-alpha-D-glucosyl](n) + phosphate = [(1-&gt;4)-alpha-D-glucosyl](n-1) + alpha-D-glucose 1-phosphate</text>
        <dbReference type="Rhea" id="RHEA:41732"/>
        <dbReference type="Rhea" id="RHEA-COMP:9584"/>
        <dbReference type="Rhea" id="RHEA-COMP:9586"/>
        <dbReference type="ChEBI" id="CHEBI:15444"/>
        <dbReference type="ChEBI" id="CHEBI:43474"/>
        <dbReference type="ChEBI" id="CHEBI:58601"/>
        <dbReference type="EC" id="2.4.1.1"/>
    </reaction>
</comment>
<dbReference type="GO" id="GO:0005975">
    <property type="term" value="P:carbohydrate metabolic process"/>
    <property type="evidence" value="ECO:0007669"/>
    <property type="project" value="InterPro"/>
</dbReference>
<keyword evidence="7" id="KW-0808">Transferase</keyword>
<evidence type="ECO:0000256" key="2">
    <source>
        <dbReference type="ARBA" id="ARBA00001933"/>
    </source>
</evidence>
<dbReference type="NCBIfam" id="TIGR02094">
    <property type="entry name" value="more_P_ylases"/>
    <property type="match status" value="1"/>
</dbReference>
<gene>
    <name evidence="14" type="primary">glgP</name>
    <name evidence="14" type="ORF">HUT08_26590</name>
</gene>
<evidence type="ECO:0000256" key="11">
    <source>
        <dbReference type="PIRSR" id="PIRSR000460-1"/>
    </source>
</evidence>
<feature type="compositionally biased region" description="Low complexity" evidence="12">
    <location>
        <begin position="798"/>
        <end position="810"/>
    </location>
</feature>
<feature type="compositionally biased region" description="Basic and acidic residues" evidence="12">
    <location>
        <begin position="777"/>
        <end position="788"/>
    </location>
</feature>
<keyword evidence="9" id="KW-0119">Carbohydrate metabolism</keyword>
<evidence type="ECO:0000256" key="3">
    <source>
        <dbReference type="ARBA" id="ARBA00006047"/>
    </source>
</evidence>
<feature type="compositionally biased region" description="Basic and acidic residues" evidence="12">
    <location>
        <begin position="100"/>
        <end position="111"/>
    </location>
</feature>
<evidence type="ECO:0000259" key="13">
    <source>
        <dbReference type="Pfam" id="PF11897"/>
    </source>
</evidence>
<dbReference type="InterPro" id="IPR011834">
    <property type="entry name" value="Agluc_phsphrylas"/>
</dbReference>
<evidence type="ECO:0000256" key="9">
    <source>
        <dbReference type="ARBA" id="ARBA00023277"/>
    </source>
</evidence>
<evidence type="ECO:0000256" key="1">
    <source>
        <dbReference type="ARBA" id="ARBA00001275"/>
    </source>
</evidence>
<comment type="cofactor">
    <cofactor evidence="2">
        <name>pyridoxal 5'-phosphate</name>
        <dbReference type="ChEBI" id="CHEBI:597326"/>
    </cofactor>
</comment>
<evidence type="ECO:0000256" key="10">
    <source>
        <dbReference type="ARBA" id="ARBA00025174"/>
    </source>
</evidence>
<protein>
    <recommendedName>
        <fullName evidence="4">glycogen phosphorylase</fullName>
        <ecNumber evidence="4">2.4.1.1</ecNumber>
    </recommendedName>
</protein>
<keyword evidence="5" id="KW-0021">Allosteric enzyme</keyword>
<name>A0A7H8NDJ9_9ACTN</name>
<sequence length="923" mass="100026">MKAIRRFSVRPVLPDSLRPLSDLARNVRWSWHPETRELFQALDPDGWRAAGGDPVRLLGSVPADRLARLAADPEFVRRLAAAADELRAYLTGPRWYQQQVERRSADGETAHGETAGGGDPAPGALPRAIAYFSPEFGITAALPQYSGGLGILAGDHLKSASDLGVPLIGVGLLYRHGYFRQTLSRDGWQQEHYPVLDPNELPLTLLREMDGRPTHVTLALPGGRSLRAHVWQASVGRVPLLLLDSDVEENARRERDVTDRLYGGGSEHRLLQEMLLGIGGVRAVRAYCARTGHAAPEVFHTNEGHAGFLGLERIRELIAGGADFDTALESVRAGTVFTTHTPVPAGIDRFDRELIARHLGDGGELTELPVERVLALGQETYPGGEDGLFNMAVMGLRLAQRANGVSTLHGQVSREMFAGLWPGFDAAEVPITAITNGVHAPTWVAPEVAGLGARVAERTATDAGAQPADATAHTSDADLWALRRTLRERLVVEVRERLAASWRQRGADRAELGWIDGVLDPDVLTIGFARRVPAYKRLTLMLHDRERLTELLLHPERPVQIVVAGKAHPADDGGKRLIQELVRFADDPRVRHRLVFLPDYGMAMAQRLYPGCDVWLNNPLRPLEACGTSGMKAALNGCLNLSVRDGWWDEWYDPDFGWAIPTADASAAVGESAEADQDRRDALEAAALYDLLAHQITPRFYERGASGLPDHWLAMVRRTLTTLGPKVLAGRMVREYVEKLYVPAARAHRATSGPAARELAEWKARVRAAWPGVAVDHVKAESEPREAPAPDAPPGPAPEEVGAGAPGEGECATVELGTTLTLRVRVSLGDLTPDDVEVQALAGPVDEADRIGAARAVPLKPVGGPSLEGHWSYAGPLALDRSGPYGYTVRVLPCHELLASGAELGLVAAPTERTGEEAGLLMR</sequence>
<keyword evidence="8 11" id="KW-0663">Pyridoxal phosphate</keyword>
<dbReference type="Pfam" id="PF11897">
    <property type="entry name" value="DUF3417"/>
    <property type="match status" value="1"/>
</dbReference>
<dbReference type="Gene3D" id="3.40.50.2000">
    <property type="entry name" value="Glycogen Phosphorylase B"/>
    <property type="match status" value="3"/>
</dbReference>
<dbReference type="PROSITE" id="PS00102">
    <property type="entry name" value="PHOSPHORYLASE"/>
    <property type="match status" value="1"/>
</dbReference>
<evidence type="ECO:0000256" key="12">
    <source>
        <dbReference type="SAM" id="MobiDB-lite"/>
    </source>
</evidence>
<comment type="function">
    <text evidence="10">Phosphorylase is an important allosteric enzyme in carbohydrate metabolism. Enzymes from different sources differ in their regulatory mechanisms and in their natural substrates. However, all known phosphorylases share catalytic and structural properties.</text>
</comment>